<evidence type="ECO:0000256" key="1">
    <source>
        <dbReference type="SAM" id="Phobius"/>
    </source>
</evidence>
<dbReference type="EMBL" id="JACIET010000001">
    <property type="protein sequence ID" value="MBB4011106.1"/>
    <property type="molecule type" value="Genomic_DNA"/>
</dbReference>
<evidence type="ECO:0000313" key="3">
    <source>
        <dbReference type="Proteomes" id="UP000561045"/>
    </source>
</evidence>
<evidence type="ECO:0000313" key="2">
    <source>
        <dbReference type="EMBL" id="MBB4011106.1"/>
    </source>
</evidence>
<name>A0A840BJM6_9RHOO</name>
<dbReference type="AlphaFoldDB" id="A0A840BJM6"/>
<protein>
    <recommendedName>
        <fullName evidence="4">Transmembrane protein</fullName>
    </recommendedName>
</protein>
<keyword evidence="1" id="KW-1133">Transmembrane helix</keyword>
<feature type="transmembrane region" description="Helical" evidence="1">
    <location>
        <begin position="44"/>
        <end position="67"/>
    </location>
</feature>
<sequence>MQKLVLVLWPSFWVAVVAEAVFFTVINPAEFYLFGSTVDFSPVATYSIGFFCFWMLCAASSIATLFYQRTPQEINHLPPRPHHTARLH</sequence>
<accession>A0A840BJM6</accession>
<gene>
    <name evidence="2" type="ORF">GGR36_000414</name>
</gene>
<keyword evidence="1" id="KW-0812">Transmembrane</keyword>
<evidence type="ECO:0008006" key="4">
    <source>
        <dbReference type="Google" id="ProtNLM"/>
    </source>
</evidence>
<dbReference type="RefSeq" id="WP_183631384.1">
    <property type="nucleotide sequence ID" value="NZ_BAABLE010000011.1"/>
</dbReference>
<dbReference type="Proteomes" id="UP000561045">
    <property type="component" value="Unassembled WGS sequence"/>
</dbReference>
<proteinExistence type="predicted"/>
<comment type="caution">
    <text evidence="2">The sequence shown here is derived from an EMBL/GenBank/DDBJ whole genome shotgun (WGS) entry which is preliminary data.</text>
</comment>
<keyword evidence="1" id="KW-0472">Membrane</keyword>
<reference evidence="2 3" key="1">
    <citation type="submission" date="2020-08" db="EMBL/GenBank/DDBJ databases">
        <title>Genomic Encyclopedia of Type Strains, Phase IV (KMG-IV): sequencing the most valuable type-strain genomes for metagenomic binning, comparative biology and taxonomic classification.</title>
        <authorList>
            <person name="Goeker M."/>
        </authorList>
    </citation>
    <scope>NUCLEOTIDE SEQUENCE [LARGE SCALE GENOMIC DNA]</scope>
    <source>
        <strain evidence="2 3">DSM 106739</strain>
    </source>
</reference>
<organism evidence="2 3">
    <name type="scientific">Niveibacterium umoris</name>
    <dbReference type="NCBI Taxonomy" id="1193620"/>
    <lineage>
        <taxon>Bacteria</taxon>
        <taxon>Pseudomonadati</taxon>
        <taxon>Pseudomonadota</taxon>
        <taxon>Betaproteobacteria</taxon>
        <taxon>Rhodocyclales</taxon>
        <taxon>Rhodocyclaceae</taxon>
        <taxon>Niveibacterium</taxon>
    </lineage>
</organism>
<keyword evidence="3" id="KW-1185">Reference proteome</keyword>